<dbReference type="Gene3D" id="2.40.50.90">
    <property type="match status" value="3"/>
</dbReference>
<feature type="compositionally biased region" description="Low complexity" evidence="6">
    <location>
        <begin position="453"/>
        <end position="472"/>
    </location>
</feature>
<dbReference type="EMBL" id="JAVRJZ010000020">
    <property type="protein sequence ID" value="KAK2706463.1"/>
    <property type="molecule type" value="Genomic_DNA"/>
</dbReference>
<evidence type="ECO:0000313" key="11">
    <source>
        <dbReference type="Proteomes" id="UP001187531"/>
    </source>
</evidence>
<feature type="domain" description="Tudor" evidence="9">
    <location>
        <begin position="1271"/>
        <end position="1331"/>
    </location>
</feature>
<dbReference type="PROSITE" id="PS50304">
    <property type="entry name" value="TUDOR"/>
    <property type="match status" value="4"/>
</dbReference>
<dbReference type="PROSITE" id="PS50119">
    <property type="entry name" value="ZF_BBOX"/>
    <property type="match status" value="2"/>
</dbReference>
<feature type="coiled-coil region" evidence="5">
    <location>
        <begin position="311"/>
        <end position="338"/>
    </location>
</feature>
<evidence type="ECO:0000259" key="9">
    <source>
        <dbReference type="PROSITE" id="PS50304"/>
    </source>
</evidence>
<dbReference type="Pfam" id="PF00567">
    <property type="entry name" value="TUDOR"/>
    <property type="match status" value="4"/>
</dbReference>
<dbReference type="InterPro" id="IPR002999">
    <property type="entry name" value="Tudor"/>
</dbReference>
<feature type="region of interest" description="Disordered" evidence="6">
    <location>
        <begin position="449"/>
        <end position="473"/>
    </location>
</feature>
<feature type="domain" description="B box-type" evidence="8">
    <location>
        <begin position="193"/>
        <end position="234"/>
    </location>
</feature>
<organism evidence="10 11">
    <name type="scientific">Artemia franciscana</name>
    <name type="common">Brine shrimp</name>
    <name type="synonym">Artemia sanfranciscana</name>
    <dbReference type="NCBI Taxonomy" id="6661"/>
    <lineage>
        <taxon>Eukaryota</taxon>
        <taxon>Metazoa</taxon>
        <taxon>Ecdysozoa</taxon>
        <taxon>Arthropoda</taxon>
        <taxon>Crustacea</taxon>
        <taxon>Branchiopoda</taxon>
        <taxon>Anostraca</taxon>
        <taxon>Artemiidae</taxon>
        <taxon>Artemia</taxon>
    </lineage>
</organism>
<evidence type="ECO:0000259" key="7">
    <source>
        <dbReference type="PROSITE" id="PS50089"/>
    </source>
</evidence>
<evidence type="ECO:0000256" key="2">
    <source>
        <dbReference type="ARBA" id="ARBA00022771"/>
    </source>
</evidence>
<dbReference type="Gene3D" id="2.30.30.140">
    <property type="match status" value="4"/>
</dbReference>
<keyword evidence="2 4" id="KW-0863">Zinc-finger</keyword>
<gene>
    <name evidence="10" type="ORF">QYM36_016489</name>
</gene>
<comment type="caution">
    <text evidence="10">The sequence shown here is derived from an EMBL/GenBank/DDBJ whole genome shotgun (WGS) entry which is preliminary data.</text>
</comment>
<feature type="domain" description="RING-type" evidence="7">
    <location>
        <begin position="3"/>
        <end position="62"/>
    </location>
</feature>
<feature type="compositionally biased region" description="Polar residues" evidence="6">
    <location>
        <begin position="934"/>
        <end position="943"/>
    </location>
</feature>
<dbReference type="SMART" id="SM00333">
    <property type="entry name" value="TUDOR"/>
    <property type="match status" value="4"/>
</dbReference>
<evidence type="ECO:0000313" key="10">
    <source>
        <dbReference type="EMBL" id="KAK2706463.1"/>
    </source>
</evidence>
<keyword evidence="1" id="KW-0479">Metal-binding</keyword>
<dbReference type="PROSITE" id="PS50089">
    <property type="entry name" value="ZF_RING_2"/>
    <property type="match status" value="1"/>
</dbReference>
<name>A0AA88H7T6_ARTSF</name>
<dbReference type="GO" id="GO:0005737">
    <property type="term" value="C:cytoplasm"/>
    <property type="evidence" value="ECO:0007669"/>
    <property type="project" value="UniProtKB-ARBA"/>
</dbReference>
<keyword evidence="11" id="KW-1185">Reference proteome</keyword>
<dbReference type="InterPro" id="IPR000315">
    <property type="entry name" value="Znf_B-box"/>
</dbReference>
<dbReference type="CDD" id="cd20379">
    <property type="entry name" value="Tudor_dTUD-like"/>
    <property type="match status" value="1"/>
</dbReference>
<dbReference type="InterPro" id="IPR001841">
    <property type="entry name" value="Znf_RING"/>
</dbReference>
<evidence type="ECO:0000256" key="6">
    <source>
        <dbReference type="SAM" id="MobiDB-lite"/>
    </source>
</evidence>
<keyword evidence="3" id="KW-0862">Zinc</keyword>
<dbReference type="InterPro" id="IPR035437">
    <property type="entry name" value="SNase_OB-fold_sf"/>
</dbReference>
<feature type="domain" description="Tudor" evidence="9">
    <location>
        <begin position="792"/>
        <end position="850"/>
    </location>
</feature>
<dbReference type="CDD" id="cd19756">
    <property type="entry name" value="Bbox2"/>
    <property type="match status" value="1"/>
</dbReference>
<dbReference type="FunFam" id="2.30.30.140:FF:000018">
    <property type="entry name" value="Serine/threonine-protein kinase 31"/>
    <property type="match status" value="1"/>
</dbReference>
<dbReference type="SMART" id="SM00336">
    <property type="entry name" value="BBOX"/>
    <property type="match status" value="2"/>
</dbReference>
<feature type="domain" description="Tudor" evidence="9">
    <location>
        <begin position="1595"/>
        <end position="1651"/>
    </location>
</feature>
<evidence type="ECO:0000256" key="4">
    <source>
        <dbReference type="PROSITE-ProRule" id="PRU00024"/>
    </source>
</evidence>
<reference evidence="10" key="1">
    <citation type="submission" date="2023-07" db="EMBL/GenBank/DDBJ databases">
        <title>Chromosome-level genome assembly of Artemia franciscana.</title>
        <authorList>
            <person name="Jo E."/>
        </authorList>
    </citation>
    <scope>NUCLEOTIDE SEQUENCE</scope>
    <source>
        <tissue evidence="10">Whole body</tissue>
    </source>
</reference>
<dbReference type="InterPro" id="IPR017907">
    <property type="entry name" value="Znf_RING_CS"/>
</dbReference>
<dbReference type="PROSITE" id="PS00518">
    <property type="entry name" value="ZF_RING_1"/>
    <property type="match status" value="1"/>
</dbReference>
<dbReference type="Proteomes" id="UP001187531">
    <property type="component" value="Unassembled WGS sequence"/>
</dbReference>
<dbReference type="Pfam" id="PF00643">
    <property type="entry name" value="zf-B_box"/>
    <property type="match status" value="1"/>
</dbReference>
<feature type="domain" description="Tudor" evidence="9">
    <location>
        <begin position="564"/>
        <end position="632"/>
    </location>
</feature>
<dbReference type="SUPFAM" id="SSF63748">
    <property type="entry name" value="Tudor/PWWP/MBT"/>
    <property type="match status" value="4"/>
</dbReference>
<accession>A0AA88H7T6</accession>
<dbReference type="PANTHER" id="PTHR16442:SF1">
    <property type="entry name" value="RING FINGER PROTEIN 17"/>
    <property type="match status" value="1"/>
</dbReference>
<sequence>MNCDFCRNKFAIREYFRPGNGVKIPLLLKCSHPICDVCLKQFVVTDLKTRRSEGSSIRCRTCGSTTELNLKTELLQPQKRTAANFSGGVYIPNNQLLGLLPIDYFTVGLLFANSKRQDFSGNDIKFVSRGRKHEGLSYNSNKVCGECLTKKADLYCSDCKNKYCSPCFKNVHQSRILSKHEAHQIDLSFLPNFPEEICEEHKLRKEYYCEEDQVECCSTCAISNLHRDHDVARIIDKVKSQQEAAYDIGLQTRSQICMTLSQLSSIESSLKQKNTKIVDHIKIEFLKFERKLQIVLSSVEDIVQQKLEFEAIESKKLVEFLDKECEKLENSLKSLESWVEKSPTNYAAALDHLEEVAQYNDLPTLLSSKFIEKSSDVKPSQPCHSSITSTLPPEYQQFYDALQNFLKSVAFDIIGETPKLIRPSELGEHGRSKLQKLIERPTVSLPTSLPTRSLVSASERSRHSSISSDTGSEVSWRPLPAVQLTANCRKPIYEEKPTHGQKFKRRIDYHKANDMSRKIIICHVNSPLDFYIQKVVEREEYRKIEDKFISYAEQLPPDQGLVDTVQTGQRYLVRSVQYESWYRGEILDEIESSSTISEENITKHRVFYIDFGNIEELTKDRLRVLPEEFTQLRGIAIHSALEDFAPRSSGFSSEAIETFREYSDIGVYTMQVFRVKDDIHYIDFGRPSLTDFVDDGILSVRDAMVWLKHGMFMYGKPDTTVNFSNMKYPTRDEFPVDTKYLCRVTYAESPDELYLHLWNADDKSNIIDFEEMNQQMQLLYNSDTAKDLNFFTIEKGIICAAPYLDKQWYRAIVLETYPDRKILIRYVDYGNKLVLRLSQVRKMARKFTALPAQAVRCKLFEITPSNPSRKWTNEAKKLVVDLEDKPQLLCEIRKVGSIRNELYETTFIYHITLLEESSDYDISVTGHLVEEGLATSTGPSSRIANHKRPDKANGKPLPKSLKLQEDRDPTLIKHYDRTKVRIAHVEDLDHIFLKSLSHDFPHKKFSAYMADLPKIKDVKSLEKVDKVAYYDKVSEVWRRASLKTIYCKRGLAYAEVHDLDIGSTSDVPALELKPILDKTYLKQRPDVSCAKLAGIKPPGITGKWPETSNLFFSSEFCGKDFLCEKIEKSLESTWVVNLFREDLEDDGPLSPPKVVLRNLARLLVEEGLALPKESSENEQLLDKEVNTLEEPETESQQEVPTFLALEKPLNANWQPHLPFRNKEFIGRVTWVNMNCEVSIQDIEAADEKLEMLTRLISLAQRGTEEEVINKEFQTGAPCFARYNLDNKWYRAQITGKADDGRGYYVVFVDFGNEEITPVSNLREGIILDEIPMQCTPCSLYNIAPVSDKWEIGDLDIIHEMIVDKEVKIRVDNFGNEDQQPQISIILSSGQNFNSLLVSKSMAKYKTPPALADSLFQSGPSNAEKSSARTASPPKLVGFENHYFFKDDSSDAVKCNQFKGSYGGDTTDDESGDSIIVESNLDYYFSEEESCNQEKLRKDLDMEPDKDLLIRNNFHWMDPSGVYGSWQYPGEHLLPLAVSAVFDPTTLFVQPRRLSVDNNNYQLTAASQKWVARVETFEALSCEINKLGSHLPPLLGYAKGSACVALYSDNHWYRGVVTTEDNKPVVYFVDYGNHEPIDKSSIRDCPPVFESLPPFGAYATLDKVELNDALGKTLEEEEHLAEISGNLLEELLQAQDKLWGVFQVRESSLYVRLFLIDDFSQIKNPPSALENLIAKGYFTKAD</sequence>
<feature type="domain" description="B box-type" evidence="8">
    <location>
        <begin position="139"/>
        <end position="185"/>
    </location>
</feature>
<dbReference type="SUPFAM" id="SSF57845">
    <property type="entry name" value="B-box zinc-binding domain"/>
    <property type="match status" value="1"/>
</dbReference>
<dbReference type="Gene3D" id="3.30.160.60">
    <property type="entry name" value="Classic Zinc Finger"/>
    <property type="match status" value="1"/>
</dbReference>
<evidence type="ECO:0008006" key="12">
    <source>
        <dbReference type="Google" id="ProtNLM"/>
    </source>
</evidence>
<dbReference type="GO" id="GO:0008270">
    <property type="term" value="F:zinc ion binding"/>
    <property type="evidence" value="ECO:0007669"/>
    <property type="project" value="UniProtKB-KW"/>
</dbReference>
<evidence type="ECO:0000256" key="5">
    <source>
        <dbReference type="SAM" id="Coils"/>
    </source>
</evidence>
<evidence type="ECO:0000259" key="8">
    <source>
        <dbReference type="PROSITE" id="PS50119"/>
    </source>
</evidence>
<proteinExistence type="predicted"/>
<evidence type="ECO:0000256" key="1">
    <source>
        <dbReference type="ARBA" id="ARBA00022723"/>
    </source>
</evidence>
<dbReference type="PANTHER" id="PTHR16442">
    <property type="entry name" value="RING FINGER PROTEIN 17"/>
    <property type="match status" value="1"/>
</dbReference>
<protein>
    <recommendedName>
        <fullName evidence="12">RING finger protein 17</fullName>
    </recommendedName>
</protein>
<evidence type="ECO:0000256" key="3">
    <source>
        <dbReference type="ARBA" id="ARBA00022833"/>
    </source>
</evidence>
<feature type="region of interest" description="Disordered" evidence="6">
    <location>
        <begin position="934"/>
        <end position="960"/>
    </location>
</feature>
<dbReference type="Pfam" id="PF22586">
    <property type="entry name" value="ANCHR-like_BBOX"/>
    <property type="match status" value="1"/>
</dbReference>
<keyword evidence="5" id="KW-0175">Coiled coil</keyword>